<keyword evidence="6 11" id="KW-0028">Amino-acid biosynthesis</keyword>
<keyword evidence="9 11" id="KW-0368">Histidine biosynthesis</keyword>
<organism evidence="13 14">
    <name type="scientific">Aeromonas lusitana</name>
    <dbReference type="NCBI Taxonomy" id="931529"/>
    <lineage>
        <taxon>Bacteria</taxon>
        <taxon>Pseudomonadati</taxon>
        <taxon>Pseudomonadota</taxon>
        <taxon>Gammaproteobacteria</taxon>
        <taxon>Aeromonadales</taxon>
        <taxon>Aeromonadaceae</taxon>
        <taxon>Aeromonas</taxon>
    </lineage>
</organism>
<evidence type="ECO:0000256" key="9">
    <source>
        <dbReference type="ARBA" id="ARBA00023102"/>
    </source>
</evidence>
<evidence type="ECO:0000256" key="4">
    <source>
        <dbReference type="ARBA" id="ARBA00011738"/>
    </source>
</evidence>
<dbReference type="InterPro" id="IPR001917">
    <property type="entry name" value="Aminotrans_II_pyridoxalP_BS"/>
</dbReference>
<evidence type="ECO:0000256" key="10">
    <source>
        <dbReference type="ARBA" id="ARBA00047481"/>
    </source>
</evidence>
<dbReference type="PANTHER" id="PTHR42885">
    <property type="entry name" value="HISTIDINOL-PHOSPHATE AMINOTRANSFERASE-RELATED"/>
    <property type="match status" value="1"/>
</dbReference>
<comment type="catalytic activity">
    <reaction evidence="10 11">
        <text>L-histidinol phosphate + 2-oxoglutarate = 3-(imidazol-4-yl)-2-oxopropyl phosphate + L-glutamate</text>
        <dbReference type="Rhea" id="RHEA:23744"/>
        <dbReference type="ChEBI" id="CHEBI:16810"/>
        <dbReference type="ChEBI" id="CHEBI:29985"/>
        <dbReference type="ChEBI" id="CHEBI:57766"/>
        <dbReference type="ChEBI" id="CHEBI:57980"/>
        <dbReference type="EC" id="2.6.1.9"/>
    </reaction>
</comment>
<feature type="modified residue" description="N6-(pyridoxal phosphate)lysine" evidence="11">
    <location>
        <position position="211"/>
    </location>
</feature>
<dbReference type="EC" id="2.6.1.9" evidence="11"/>
<dbReference type="Gene3D" id="3.40.640.10">
    <property type="entry name" value="Type I PLP-dependent aspartate aminotransferase-like (Major domain)"/>
    <property type="match status" value="1"/>
</dbReference>
<reference evidence="13 14" key="1">
    <citation type="submission" date="2017-11" db="EMBL/GenBank/DDBJ databases">
        <title>Draft genome sequence of environmental isolate Aeromonas lusitania sp. nov. MDC 2473.</title>
        <authorList>
            <person name="Colston S.M."/>
            <person name="Navarro A."/>
            <person name="Martinez-Murcia A.J."/>
            <person name="Graf J."/>
        </authorList>
    </citation>
    <scope>NUCLEOTIDE SEQUENCE [LARGE SCALE GENOMIC DNA]</scope>
    <source>
        <strain evidence="13 14">MDC 2473</strain>
    </source>
</reference>
<evidence type="ECO:0000259" key="12">
    <source>
        <dbReference type="Pfam" id="PF00155"/>
    </source>
</evidence>
<evidence type="ECO:0000256" key="2">
    <source>
        <dbReference type="ARBA" id="ARBA00005011"/>
    </source>
</evidence>
<comment type="subunit">
    <text evidence="4 11">Homodimer.</text>
</comment>
<evidence type="ECO:0000313" key="13">
    <source>
        <dbReference type="EMBL" id="PJC94763.1"/>
    </source>
</evidence>
<gene>
    <name evidence="11" type="primary">hisC</name>
    <name evidence="13" type="ORF">CUC44_02130</name>
</gene>
<evidence type="ECO:0000256" key="8">
    <source>
        <dbReference type="ARBA" id="ARBA00022898"/>
    </source>
</evidence>
<comment type="similarity">
    <text evidence="3 11">Belongs to the class-II pyridoxal-phosphate-dependent aminotransferase family. Histidinol-phosphate aminotransferase subfamily.</text>
</comment>
<evidence type="ECO:0000256" key="6">
    <source>
        <dbReference type="ARBA" id="ARBA00022605"/>
    </source>
</evidence>
<dbReference type="PROSITE" id="PS00599">
    <property type="entry name" value="AA_TRANSFER_CLASS_2"/>
    <property type="match status" value="1"/>
</dbReference>
<dbReference type="RefSeq" id="WP_100858357.1">
    <property type="nucleotide sequence ID" value="NZ_PGCP01000003.1"/>
</dbReference>
<dbReference type="InterPro" id="IPR005861">
    <property type="entry name" value="HisP_aminotrans"/>
</dbReference>
<dbReference type="PANTHER" id="PTHR42885:SF2">
    <property type="entry name" value="HISTIDINOL-PHOSPHATE AMINOTRANSFERASE"/>
    <property type="match status" value="1"/>
</dbReference>
<comment type="caution">
    <text evidence="13">The sequence shown here is derived from an EMBL/GenBank/DDBJ whole genome shotgun (WGS) entry which is preliminary data.</text>
</comment>
<dbReference type="AlphaFoldDB" id="A0A2M8HDX2"/>
<evidence type="ECO:0000256" key="7">
    <source>
        <dbReference type="ARBA" id="ARBA00022679"/>
    </source>
</evidence>
<evidence type="ECO:0000256" key="3">
    <source>
        <dbReference type="ARBA" id="ARBA00007970"/>
    </source>
</evidence>
<sequence>MSIANLARRVVRALTPYQSARRIGGKGHVWLNANEAPLAYPFAIEGNRLNRYPECQPAEVVKGYATYAGVNPDQVLVSRGADEAIELLIRTFCEAGEDQILICPPTYGMYAISAETCGVGIVEQPLTPSRQPDWPAIQDRLSDVKLVFLCSPNNPTGDLVGRKGLIKLLEKAQDRAIIVVDEAYIEFCPEASVVDLLARFPNLVVTRTLSKAFALAGIRCGFTLGDPEVIAMLAKVIAPYPIPDPIAQIASQALSSTGLELMQERVLELNKQKAIIKAELTRLPCVQEIFEDKGNFVLVRFKDGAAVFAAMKAAGIILRDFSSKPGLDNSIRITIGYQGEMDAVLAVLRTLPADGATTSPTASNQPAASV</sequence>
<dbReference type="GO" id="GO:0000105">
    <property type="term" value="P:L-histidine biosynthetic process"/>
    <property type="evidence" value="ECO:0007669"/>
    <property type="project" value="UniProtKB-UniRule"/>
</dbReference>
<dbReference type="Proteomes" id="UP000232060">
    <property type="component" value="Unassembled WGS sequence"/>
</dbReference>
<keyword evidence="5 11" id="KW-0032">Aminotransferase</keyword>
<keyword evidence="14" id="KW-1185">Reference proteome</keyword>
<evidence type="ECO:0000256" key="11">
    <source>
        <dbReference type="HAMAP-Rule" id="MF_01023"/>
    </source>
</evidence>
<feature type="domain" description="Aminotransferase class I/classII large" evidence="12">
    <location>
        <begin position="36"/>
        <end position="346"/>
    </location>
</feature>
<name>A0A2M8HDX2_9GAMM</name>
<dbReference type="GO" id="GO:0030170">
    <property type="term" value="F:pyridoxal phosphate binding"/>
    <property type="evidence" value="ECO:0007669"/>
    <property type="project" value="InterPro"/>
</dbReference>
<dbReference type="HAMAP" id="MF_01023">
    <property type="entry name" value="HisC_aminotrans_2"/>
    <property type="match status" value="1"/>
</dbReference>
<dbReference type="OrthoDB" id="9813612at2"/>
<dbReference type="GO" id="GO:0004400">
    <property type="term" value="F:histidinol-phosphate transaminase activity"/>
    <property type="evidence" value="ECO:0007669"/>
    <property type="project" value="UniProtKB-UniRule"/>
</dbReference>
<dbReference type="UniPathway" id="UPA00031">
    <property type="reaction ID" value="UER00012"/>
</dbReference>
<protein>
    <recommendedName>
        <fullName evidence="11">Histidinol-phosphate aminotransferase</fullName>
        <ecNumber evidence="11">2.6.1.9</ecNumber>
    </recommendedName>
    <alternativeName>
        <fullName evidence="11">Imidazole acetol-phosphate transaminase</fullName>
    </alternativeName>
</protein>
<dbReference type="NCBIfam" id="TIGR01141">
    <property type="entry name" value="hisC"/>
    <property type="match status" value="1"/>
</dbReference>
<dbReference type="InterPro" id="IPR004839">
    <property type="entry name" value="Aminotransferase_I/II_large"/>
</dbReference>
<dbReference type="EMBL" id="PGCP01000003">
    <property type="protein sequence ID" value="PJC94763.1"/>
    <property type="molecule type" value="Genomic_DNA"/>
</dbReference>
<comment type="cofactor">
    <cofactor evidence="1 11">
        <name>pyridoxal 5'-phosphate</name>
        <dbReference type="ChEBI" id="CHEBI:597326"/>
    </cofactor>
</comment>
<evidence type="ECO:0000256" key="1">
    <source>
        <dbReference type="ARBA" id="ARBA00001933"/>
    </source>
</evidence>
<proteinExistence type="inferred from homology"/>
<dbReference type="Pfam" id="PF00155">
    <property type="entry name" value="Aminotran_1_2"/>
    <property type="match status" value="1"/>
</dbReference>
<keyword evidence="8 11" id="KW-0663">Pyridoxal phosphate</keyword>
<dbReference type="InterPro" id="IPR015422">
    <property type="entry name" value="PyrdxlP-dep_Trfase_small"/>
</dbReference>
<evidence type="ECO:0000313" key="14">
    <source>
        <dbReference type="Proteomes" id="UP000232060"/>
    </source>
</evidence>
<evidence type="ECO:0000256" key="5">
    <source>
        <dbReference type="ARBA" id="ARBA00022576"/>
    </source>
</evidence>
<dbReference type="InterPro" id="IPR015421">
    <property type="entry name" value="PyrdxlP-dep_Trfase_major"/>
</dbReference>
<dbReference type="InterPro" id="IPR015424">
    <property type="entry name" value="PyrdxlP-dep_Trfase"/>
</dbReference>
<dbReference type="CDD" id="cd00609">
    <property type="entry name" value="AAT_like"/>
    <property type="match status" value="1"/>
</dbReference>
<comment type="pathway">
    <text evidence="2 11">Amino-acid biosynthesis; L-histidine biosynthesis; L-histidine from 5-phospho-alpha-D-ribose 1-diphosphate: step 7/9.</text>
</comment>
<dbReference type="SUPFAM" id="SSF53383">
    <property type="entry name" value="PLP-dependent transferases"/>
    <property type="match status" value="1"/>
</dbReference>
<keyword evidence="7 11" id="KW-0808">Transferase</keyword>
<accession>A0A2M8HDX2</accession>
<dbReference type="Gene3D" id="3.90.1150.10">
    <property type="entry name" value="Aspartate Aminotransferase, domain 1"/>
    <property type="match status" value="1"/>
</dbReference>